<keyword evidence="3" id="KW-1185">Reference proteome</keyword>
<reference evidence="2 3" key="1">
    <citation type="submission" date="2019-01" db="EMBL/GenBank/DDBJ databases">
        <title>Complete genome sequence of Cohnella hallensis HS21 isolated from Korean fir (Abies koreana) rhizospheric soil.</title>
        <authorList>
            <person name="Jiang L."/>
            <person name="Kang S.W."/>
            <person name="Kim S."/>
            <person name="Jung J."/>
            <person name="Kim C.Y."/>
            <person name="Kim D.H."/>
            <person name="Kim S.W."/>
            <person name="Lee J."/>
        </authorList>
    </citation>
    <scope>NUCLEOTIDE SEQUENCE [LARGE SCALE GENOMIC DNA]</scope>
    <source>
        <strain evidence="2 3">HS21</strain>
    </source>
</reference>
<accession>A0A3T1D0N9</accession>
<dbReference type="Pfam" id="PF10400">
    <property type="entry name" value="Vir_act_alpha_C"/>
    <property type="match status" value="1"/>
</dbReference>
<dbReference type="KEGG" id="cohn:KCTCHS21_10530"/>
<gene>
    <name evidence="2" type="ORF">KCTCHS21_10530</name>
</gene>
<organism evidence="2 3">
    <name type="scientific">Cohnella abietis</name>
    <dbReference type="NCBI Taxonomy" id="2507935"/>
    <lineage>
        <taxon>Bacteria</taxon>
        <taxon>Bacillati</taxon>
        <taxon>Bacillota</taxon>
        <taxon>Bacilli</taxon>
        <taxon>Bacillales</taxon>
        <taxon>Paenibacillaceae</taxon>
        <taxon>Cohnella</taxon>
    </lineage>
</organism>
<feature type="domain" description="Transcription regulator PadR C-terminal" evidence="1">
    <location>
        <begin position="40"/>
        <end position="130"/>
    </location>
</feature>
<dbReference type="Proteomes" id="UP000289856">
    <property type="component" value="Chromosome"/>
</dbReference>
<evidence type="ECO:0000313" key="2">
    <source>
        <dbReference type="EMBL" id="BBI31654.1"/>
    </source>
</evidence>
<protein>
    <recommendedName>
        <fullName evidence="1">Transcription regulator PadR C-terminal domain-containing protein</fullName>
    </recommendedName>
</protein>
<dbReference type="InterPro" id="IPR018309">
    <property type="entry name" value="Tscrpt_reg_PadR_C"/>
</dbReference>
<evidence type="ECO:0000313" key="3">
    <source>
        <dbReference type="Proteomes" id="UP000289856"/>
    </source>
</evidence>
<proteinExistence type="predicted"/>
<dbReference type="SUPFAM" id="SSF46785">
    <property type="entry name" value="Winged helix' DNA-binding domain"/>
    <property type="match status" value="1"/>
</dbReference>
<name>A0A3T1D0N9_9BACL</name>
<sequence length="136" mass="15820">MTFELIAQTDKPDKKVYSITEKGIDSLREWLAEPSAIPVMRDEINLKAYCISTVDPEISRKLFDDRLDYYQTRLLHFQEKISLIQSKCGISDGEAPPYHSPLFGSYILLKKGVMSYRTNIEWCEWVLSILPEENKK</sequence>
<dbReference type="InterPro" id="IPR036390">
    <property type="entry name" value="WH_DNA-bd_sf"/>
</dbReference>
<evidence type="ECO:0000259" key="1">
    <source>
        <dbReference type="Pfam" id="PF10400"/>
    </source>
</evidence>
<dbReference type="AlphaFoldDB" id="A0A3T1D0N9"/>
<dbReference type="Gene3D" id="6.10.140.190">
    <property type="match status" value="1"/>
</dbReference>
<dbReference type="EMBL" id="AP019400">
    <property type="protein sequence ID" value="BBI31654.1"/>
    <property type="molecule type" value="Genomic_DNA"/>
</dbReference>